<accession>A0ABX8AM45</accession>
<keyword evidence="3" id="KW-1185">Reference proteome</keyword>
<dbReference type="EMBL" id="CP074126">
    <property type="protein sequence ID" value="QUS56063.1"/>
    <property type="molecule type" value="Genomic_DNA"/>
</dbReference>
<gene>
    <name evidence="2" type="ORF">KGB56_00855</name>
</gene>
<name>A0ABX8AM45_9HYPH</name>
<evidence type="ECO:0000256" key="1">
    <source>
        <dbReference type="SAM" id="Phobius"/>
    </source>
</evidence>
<reference evidence="2 3" key="1">
    <citation type="journal article" date="2021" name="Angew. Chem. Int. Ed. Engl.">
        <title>A novel family of nonribosomal peptides modulate collective behavior in Pseudovibrio bacteria isolated from marine sponges.</title>
        <authorList>
            <person name="Ioca L.P."/>
            <person name="Dai Y."/>
            <person name="Kunakom S."/>
            <person name="Diaz-Espinosa J."/>
            <person name="Krunic A."/>
            <person name="Crnkovic C.M."/>
            <person name="Orjala J."/>
            <person name="Sanchez L.M."/>
            <person name="Ferreira A.G."/>
            <person name="Berlinck R.G.S."/>
            <person name="Eustaquio A.S."/>
        </authorList>
    </citation>
    <scope>NUCLEOTIDE SEQUENCE [LARGE SCALE GENOMIC DNA]</scope>
    <source>
        <strain evidence="2 3">Ab134</strain>
    </source>
</reference>
<evidence type="ECO:0008006" key="4">
    <source>
        <dbReference type="Google" id="ProtNLM"/>
    </source>
</evidence>
<dbReference type="PROSITE" id="PS51257">
    <property type="entry name" value="PROKAR_LIPOPROTEIN"/>
    <property type="match status" value="1"/>
</dbReference>
<keyword evidence="1" id="KW-0812">Transmembrane</keyword>
<dbReference type="RefSeq" id="WP_143508339.1">
    <property type="nucleotide sequence ID" value="NZ_CP074126.1"/>
</dbReference>
<evidence type="ECO:0000313" key="3">
    <source>
        <dbReference type="Proteomes" id="UP000680706"/>
    </source>
</evidence>
<proteinExistence type="predicted"/>
<keyword evidence="1" id="KW-0472">Membrane</keyword>
<keyword evidence="1" id="KW-1133">Transmembrane helix</keyword>
<protein>
    <recommendedName>
        <fullName evidence="4">DUF4136 domain-containing protein</fullName>
    </recommendedName>
</protein>
<sequence>MKFPVFCKSLISYMLLAFIAFSISGCTWIVAGMMPTPGHSELVEIDPQLTNEQLSEMLLEIIKENKIAFCNNVDPSINHPPNFRDCKGGISYLAGGNFQPPGWWNGPVSKVDRKAALIEIGNYPDYNDGLAGQSAQIKRLSKDKVLVTVRGNGIYFMELPNKQAAQKIAALIKEKLQ</sequence>
<dbReference type="Proteomes" id="UP000680706">
    <property type="component" value="Chromosome"/>
</dbReference>
<feature type="transmembrane region" description="Helical" evidence="1">
    <location>
        <begin position="12"/>
        <end position="34"/>
    </location>
</feature>
<organism evidence="2 3">
    <name type="scientific">Pseudovibrio brasiliensis</name>
    <dbReference type="NCBI Taxonomy" id="1898042"/>
    <lineage>
        <taxon>Bacteria</taxon>
        <taxon>Pseudomonadati</taxon>
        <taxon>Pseudomonadota</taxon>
        <taxon>Alphaproteobacteria</taxon>
        <taxon>Hyphomicrobiales</taxon>
        <taxon>Stappiaceae</taxon>
        <taxon>Pseudovibrio</taxon>
    </lineage>
</organism>
<evidence type="ECO:0000313" key="2">
    <source>
        <dbReference type="EMBL" id="QUS56063.1"/>
    </source>
</evidence>